<reference evidence="1 2" key="1">
    <citation type="submission" date="2020-04" db="EMBL/GenBank/DDBJ databases">
        <title>Perkinsus olseni comparative genomics.</title>
        <authorList>
            <person name="Bogema D.R."/>
        </authorList>
    </citation>
    <scope>NUCLEOTIDE SEQUENCE [LARGE SCALE GENOMIC DNA]</scope>
    <source>
        <strain evidence="1">ATCC PRA-205</strain>
    </source>
</reference>
<evidence type="ECO:0000313" key="2">
    <source>
        <dbReference type="Proteomes" id="UP000574390"/>
    </source>
</evidence>
<dbReference type="Proteomes" id="UP000574390">
    <property type="component" value="Unassembled WGS sequence"/>
</dbReference>
<protein>
    <submittedName>
        <fullName evidence="1">Uncharacterized protein</fullName>
    </submittedName>
</protein>
<gene>
    <name evidence="1" type="ORF">FOZ62_032266</name>
</gene>
<comment type="caution">
    <text evidence="1">The sequence shown here is derived from an EMBL/GenBank/DDBJ whole genome shotgun (WGS) entry which is preliminary data.</text>
</comment>
<dbReference type="EMBL" id="JABANM010008024">
    <property type="protein sequence ID" value="KAF4743302.1"/>
    <property type="molecule type" value="Genomic_DNA"/>
</dbReference>
<proteinExistence type="predicted"/>
<evidence type="ECO:0000313" key="1">
    <source>
        <dbReference type="EMBL" id="KAF4743302.1"/>
    </source>
</evidence>
<name>A0A7J6TEX0_PEROL</name>
<dbReference type="AlphaFoldDB" id="A0A7J6TEX0"/>
<accession>A0A7J6TEX0</accession>
<sequence>MQYRKVKANFQVETLSFAGRLINISSLPEPHTPTASLSLRPSEHECFSTSTKLNKTWLGLLDIFIEVVDMVLEIPKEVATTADPRHVGNLYRVCRFCYKRVVAAKGKPARSPGDTTCTRASQFYDIDFKREITNLTLPKILCNGCTRRLTRFVSDPSTYDTWNREQRCYVDSLQMDADGVSTRRDACSKEAPCKVCGIVSNRVSNEIQARRSNARKAGRPLEQSPPKPICSKCAQPVADHDDALCNRVLKKPSQAAAAGRAFAERVEARGFTQRLMRDHLRDVFTTTGHGGSSSSTTPVRTGVKLNGHEYLGLTPSRYDEASQGVCISIETARDLLRLGHLGLGKNSARRLCSILGREGIRFPNGGLESCRNEKWDVFGPLFVSESLNLETERQSPPSPIPFGLCVDVGALLDVVTDGDADRVSRLKFQFDGGRQFLKLSVNIVTIESGCPYLPSPNSVLKNFVIGLGQALETQHNLRELFRYPSIKSLFSMGMSKQVACDLKVAAMVVGIQSASCKYPCPFCLWSKGSSCTGQASAARTWEVHEHDLSQHCHNVIHEPCVQWRDSPMEVLTLAPLHLLLGITNKVFKEVCDLDSDDAFSLKQKDVLVRLGIKRSTYFNGDLEGNECSRLLDAVAENKVPFRRRRQIGLKVQALKSLKVVKDACFGLHREEGWEQAVEGFRVAWEATDLSWTLKVHILCDHVCEYLKTYEAEPSAGLGLSSEQSGESLHARLQRIWDLRFRVNPDSSLFSSRLVDCMVAYNWGLAWDEAGRTRVATHLDEDAGCEADSSDEEPPSELS</sequence>
<organism evidence="1 2">
    <name type="scientific">Perkinsus olseni</name>
    <name type="common">Perkinsus atlanticus</name>
    <dbReference type="NCBI Taxonomy" id="32597"/>
    <lineage>
        <taxon>Eukaryota</taxon>
        <taxon>Sar</taxon>
        <taxon>Alveolata</taxon>
        <taxon>Perkinsozoa</taxon>
        <taxon>Perkinsea</taxon>
        <taxon>Perkinsida</taxon>
        <taxon>Perkinsidae</taxon>
        <taxon>Perkinsus</taxon>
    </lineage>
</organism>